<dbReference type="EMBL" id="KV441499">
    <property type="protein sequence ID" value="OAG14518.1"/>
    <property type="molecule type" value="Genomic_DNA"/>
</dbReference>
<reference evidence="2 3" key="1">
    <citation type="submission" date="2016-05" db="EMBL/GenBank/DDBJ databases">
        <title>Comparative analysis of secretome profiles of manganese(II)-oxidizing ascomycete fungi.</title>
        <authorList>
            <consortium name="DOE Joint Genome Institute"/>
            <person name="Zeiner C.A."/>
            <person name="Purvine S.O."/>
            <person name="Zink E.M."/>
            <person name="Wu S."/>
            <person name="Pasa-Tolic L."/>
            <person name="Chaput D.L."/>
            <person name="Haridas S."/>
            <person name="Grigoriev I.V."/>
            <person name="Santelli C.M."/>
            <person name="Hansel C.M."/>
        </authorList>
    </citation>
    <scope>NUCLEOTIDE SEQUENCE [LARGE SCALE GENOMIC DNA]</scope>
    <source>
        <strain evidence="2 3">SRC1lrK2f</strain>
    </source>
</reference>
<name>A0A177D4U3_ALTAL</name>
<accession>A0A177D4U3</accession>
<dbReference type="GeneID" id="29117771"/>
<keyword evidence="3" id="KW-1185">Reference proteome</keyword>
<keyword evidence="1" id="KW-0472">Membrane</keyword>
<feature type="transmembrane region" description="Helical" evidence="1">
    <location>
        <begin position="58"/>
        <end position="80"/>
    </location>
</feature>
<organism evidence="2 3">
    <name type="scientific">Alternaria alternata</name>
    <name type="common">Alternaria rot fungus</name>
    <name type="synonym">Torula alternata</name>
    <dbReference type="NCBI Taxonomy" id="5599"/>
    <lineage>
        <taxon>Eukaryota</taxon>
        <taxon>Fungi</taxon>
        <taxon>Dikarya</taxon>
        <taxon>Ascomycota</taxon>
        <taxon>Pezizomycotina</taxon>
        <taxon>Dothideomycetes</taxon>
        <taxon>Pleosporomycetidae</taxon>
        <taxon>Pleosporales</taxon>
        <taxon>Pleosporineae</taxon>
        <taxon>Pleosporaceae</taxon>
        <taxon>Alternaria</taxon>
        <taxon>Alternaria sect. Alternaria</taxon>
        <taxon>Alternaria alternata complex</taxon>
    </lineage>
</organism>
<dbReference type="Proteomes" id="UP000077248">
    <property type="component" value="Unassembled WGS sequence"/>
</dbReference>
<proteinExistence type="predicted"/>
<sequence length="155" mass="16748">MQLAASDDVVVISPTSIRSGLFPLYTTPLHKTSSYNTSPRNTSPRNTSSRNTCPACNIVEASLVLVITLVLDIVTLIFPIPISNARTERAGSRAAISRSNAVVYPVSPDGTAEPWTTSHSHLPHQRCCHQWNVRRTAEACQGCLHPSAGRRPSCG</sequence>
<dbReference type="KEGG" id="aalt:CC77DRAFT_558639"/>
<dbReference type="RefSeq" id="XP_018379939.1">
    <property type="nucleotide sequence ID" value="XM_018532177.1"/>
</dbReference>
<evidence type="ECO:0000313" key="2">
    <source>
        <dbReference type="EMBL" id="OAG14518.1"/>
    </source>
</evidence>
<keyword evidence="1" id="KW-0812">Transmembrane</keyword>
<dbReference type="AlphaFoldDB" id="A0A177D4U3"/>
<gene>
    <name evidence="2" type="ORF">CC77DRAFT_558639</name>
</gene>
<protein>
    <submittedName>
        <fullName evidence="2">Uncharacterized protein</fullName>
    </submittedName>
</protein>
<evidence type="ECO:0000313" key="3">
    <source>
        <dbReference type="Proteomes" id="UP000077248"/>
    </source>
</evidence>
<evidence type="ECO:0000256" key="1">
    <source>
        <dbReference type="SAM" id="Phobius"/>
    </source>
</evidence>
<dbReference type="VEuPathDB" id="FungiDB:CC77DRAFT_558639"/>
<keyword evidence="1" id="KW-1133">Transmembrane helix</keyword>